<evidence type="ECO:0000256" key="2">
    <source>
        <dbReference type="SAM" id="MobiDB-lite"/>
    </source>
</evidence>
<organism evidence="3 4">
    <name type="scientific">Rhizophlyctis rosea</name>
    <dbReference type="NCBI Taxonomy" id="64517"/>
    <lineage>
        <taxon>Eukaryota</taxon>
        <taxon>Fungi</taxon>
        <taxon>Fungi incertae sedis</taxon>
        <taxon>Chytridiomycota</taxon>
        <taxon>Chytridiomycota incertae sedis</taxon>
        <taxon>Chytridiomycetes</taxon>
        <taxon>Rhizophlyctidales</taxon>
        <taxon>Rhizophlyctidaceae</taxon>
        <taxon>Rhizophlyctis</taxon>
    </lineage>
</organism>
<dbReference type="InterPro" id="IPR001680">
    <property type="entry name" value="WD40_rpt"/>
</dbReference>
<name>A0AAD5S366_9FUNG</name>
<comment type="caution">
    <text evidence="3">The sequence shown here is derived from an EMBL/GenBank/DDBJ whole genome shotgun (WGS) entry which is preliminary data.</text>
</comment>
<dbReference type="AlphaFoldDB" id="A0AAD5S366"/>
<feature type="repeat" description="WD" evidence="1">
    <location>
        <begin position="429"/>
        <end position="461"/>
    </location>
</feature>
<feature type="region of interest" description="Disordered" evidence="2">
    <location>
        <begin position="641"/>
        <end position="663"/>
    </location>
</feature>
<keyword evidence="1" id="KW-0853">WD repeat</keyword>
<dbReference type="Pfam" id="PF00400">
    <property type="entry name" value="WD40"/>
    <property type="match status" value="1"/>
</dbReference>
<feature type="compositionally biased region" description="Basic and acidic residues" evidence="2">
    <location>
        <begin position="645"/>
        <end position="663"/>
    </location>
</feature>
<keyword evidence="4" id="KW-1185">Reference proteome</keyword>
<proteinExistence type="predicted"/>
<dbReference type="SUPFAM" id="SSF50978">
    <property type="entry name" value="WD40 repeat-like"/>
    <property type="match status" value="1"/>
</dbReference>
<feature type="non-terminal residue" evidence="3">
    <location>
        <position position="1"/>
    </location>
</feature>
<gene>
    <name evidence="3" type="ORF">HK097_004267</name>
</gene>
<reference evidence="3" key="1">
    <citation type="submission" date="2020-05" db="EMBL/GenBank/DDBJ databases">
        <title>Phylogenomic resolution of chytrid fungi.</title>
        <authorList>
            <person name="Stajich J.E."/>
            <person name="Amses K."/>
            <person name="Simmons R."/>
            <person name="Seto K."/>
            <person name="Myers J."/>
            <person name="Bonds A."/>
            <person name="Quandt C.A."/>
            <person name="Barry K."/>
            <person name="Liu P."/>
            <person name="Grigoriev I."/>
            <person name="Longcore J.E."/>
            <person name="James T.Y."/>
        </authorList>
    </citation>
    <scope>NUCLEOTIDE SEQUENCE</scope>
    <source>
        <strain evidence="3">JEL0318</strain>
    </source>
</reference>
<dbReference type="Proteomes" id="UP001212841">
    <property type="component" value="Unassembled WGS sequence"/>
</dbReference>
<dbReference type="InterPro" id="IPR015943">
    <property type="entry name" value="WD40/YVTN_repeat-like_dom_sf"/>
</dbReference>
<evidence type="ECO:0000256" key="1">
    <source>
        <dbReference type="PROSITE-ProRule" id="PRU00221"/>
    </source>
</evidence>
<dbReference type="SMART" id="SM00320">
    <property type="entry name" value="WD40"/>
    <property type="match status" value="3"/>
</dbReference>
<feature type="non-terminal residue" evidence="3">
    <location>
        <position position="732"/>
    </location>
</feature>
<dbReference type="PANTHER" id="PTHR45532:SF1">
    <property type="entry name" value="WD REPEAT-CONTAINING PROTEIN 97"/>
    <property type="match status" value="1"/>
</dbReference>
<dbReference type="PANTHER" id="PTHR45532">
    <property type="entry name" value="WD REPEAT-CONTAINING PROTEIN 97"/>
    <property type="match status" value="1"/>
</dbReference>
<evidence type="ECO:0000313" key="3">
    <source>
        <dbReference type="EMBL" id="KAJ3035181.1"/>
    </source>
</evidence>
<accession>A0AAD5S366</accession>
<sequence>TAIRLEPTLTYDMPTNLPTEEWITNVYLDEKNHKLYAMIDTKILVYDHLLGHQIDTLLHISTRQITCMLHHEFYHYTIIGCADGAIKVKNMTNAEVHSFHSHTKPVTGLTLYPYGPLIVSCALDYTVRIWSLKSFREVYSLHLQSQPRGMQVMDDHHMYIYTRDTVHVWGFNHLNSVFSSVNSRVKSLTHIQSPFHPLPRILSRTEDGIMRLVSPVTGKPITTALPLAESEAVLGVAWCAKIDRMYLMLHSGDIWVVATNYNPCVIVDIWHMGGEGSREDVTHISIFDGQFHSSDPVPSSYPKHLATTKGYAFLLAGTRNGQILLYGRKGHVGDRYLLHAGEVTHLSCDVDLGVVVSAGSDNIIKISTVTPIAEEILQAKISIGTHYVPRLIAVVEATLCSASDDWTTHMYSFDLGRKEWRRVPSHNRTDDHTDTVTAICSLKKLGMFVTISKDGAMKVWDCHNNLIREILFQEPLESICPANPQGDLLIGIQNRIDIIKSGLCKLIQQHDISHLRPLGTIVINKTISDLPPGYTHLVPPTEKVIEQPIPFDDNRVQWEIIQTHAPKRPTQPQSRTQKPDPLELFHEINLVGVDHDWGVPAVVETKKEVVVEEKRKTEEEVREDAVFEALERKLDVLVGAEESEEKGQGEAEKVVKEEDEPARVDPEELDKYLRFRPFRGTSREVLNGIPVDFWPTSPGVMSPKFVPTEAPAEVALLVDEKPAVLELPPAIT</sequence>
<dbReference type="Gene3D" id="2.130.10.10">
    <property type="entry name" value="YVTN repeat-like/Quinoprotein amine dehydrogenase"/>
    <property type="match status" value="2"/>
</dbReference>
<dbReference type="InterPro" id="IPR036322">
    <property type="entry name" value="WD40_repeat_dom_sf"/>
</dbReference>
<feature type="repeat" description="WD" evidence="1">
    <location>
        <begin position="99"/>
        <end position="140"/>
    </location>
</feature>
<dbReference type="PROSITE" id="PS50294">
    <property type="entry name" value="WD_REPEATS_REGION"/>
    <property type="match status" value="1"/>
</dbReference>
<dbReference type="EMBL" id="JADGJD010002074">
    <property type="protein sequence ID" value="KAJ3035181.1"/>
    <property type="molecule type" value="Genomic_DNA"/>
</dbReference>
<dbReference type="PROSITE" id="PS50082">
    <property type="entry name" value="WD_REPEATS_2"/>
    <property type="match status" value="2"/>
</dbReference>
<protein>
    <submittedName>
        <fullName evidence="3">Uncharacterized protein</fullName>
    </submittedName>
</protein>
<evidence type="ECO:0000313" key="4">
    <source>
        <dbReference type="Proteomes" id="UP001212841"/>
    </source>
</evidence>